<evidence type="ECO:0000313" key="2">
    <source>
        <dbReference type="EMBL" id="RDI98171.1"/>
    </source>
</evidence>
<dbReference type="Proteomes" id="UP000254711">
    <property type="component" value="Unassembled WGS sequence"/>
</dbReference>
<keyword evidence="1" id="KW-1133">Transmembrane helix</keyword>
<dbReference type="EMBL" id="QQSY01000003">
    <property type="protein sequence ID" value="RDI98171.1"/>
    <property type="molecule type" value="Genomic_DNA"/>
</dbReference>
<organism evidence="2 3">
    <name type="scientific">Dyella solisilvae</name>
    <dbReference type="NCBI Taxonomy" id="1920168"/>
    <lineage>
        <taxon>Bacteria</taxon>
        <taxon>Pseudomonadati</taxon>
        <taxon>Pseudomonadota</taxon>
        <taxon>Gammaproteobacteria</taxon>
        <taxon>Lysobacterales</taxon>
        <taxon>Rhodanobacteraceae</taxon>
        <taxon>Dyella</taxon>
    </lineage>
</organism>
<dbReference type="OrthoDB" id="5698243at2"/>
<dbReference type="RefSeq" id="WP_114825689.1">
    <property type="nucleotide sequence ID" value="NZ_QQSY01000003.1"/>
</dbReference>
<dbReference type="AlphaFoldDB" id="A0A370K690"/>
<evidence type="ECO:0000313" key="3">
    <source>
        <dbReference type="Proteomes" id="UP000254711"/>
    </source>
</evidence>
<sequence length="419" mass="45166">MPRIATVSPDTPFAERFVAGLGYPVRGAGLASCVVLALLHCLAILPAFMGIFASFALWAATWRYAATCLLHTANGYADPPDVGVEENPAAGNGLMAIHLFAMALCLLSALFYPPALWPLMVLFAVMLPAIDMSLAFDGNLELAMSPVTWWDVIGRFGAAYLIPVGLNLLTGALIVAASVATAYLPRVFALPLFGFAYTYLIILNLHLMGAMIHQRHESFGLEPEAEELVRESGQDADTQLLDQVQAVAATDRRAAIALLVARMQDRSAPASLHQAYRDLLRQEGLRDGLLEHGQIWIAALMANGESRRALGLAQDCLELDAGFVPDDPGNAAALAEQAARAGMSRLALKLCRGFLTRWPRSPEAPRVGLLAARLLSQELGQRTEAGVLLGRLAAAWPQHPLHEEMVTLAQQLQQRPDPA</sequence>
<feature type="transmembrane region" description="Helical" evidence="1">
    <location>
        <begin position="187"/>
        <end position="208"/>
    </location>
</feature>
<evidence type="ECO:0008006" key="4">
    <source>
        <dbReference type="Google" id="ProtNLM"/>
    </source>
</evidence>
<keyword evidence="3" id="KW-1185">Reference proteome</keyword>
<feature type="transmembrane region" description="Helical" evidence="1">
    <location>
        <begin position="156"/>
        <end position="180"/>
    </location>
</feature>
<evidence type="ECO:0000256" key="1">
    <source>
        <dbReference type="SAM" id="Phobius"/>
    </source>
</evidence>
<comment type="caution">
    <text evidence="2">The sequence shown here is derived from an EMBL/GenBank/DDBJ whole genome shotgun (WGS) entry which is preliminary data.</text>
</comment>
<keyword evidence="1" id="KW-0812">Transmembrane</keyword>
<name>A0A370K690_9GAMM</name>
<protein>
    <recommendedName>
        <fullName evidence="4">DUF4013 domain-containing protein</fullName>
    </recommendedName>
</protein>
<proteinExistence type="predicted"/>
<gene>
    <name evidence="2" type="ORF">DVT68_13925</name>
</gene>
<reference evidence="2 3" key="1">
    <citation type="submission" date="2018-07" db="EMBL/GenBank/DDBJ databases">
        <title>Dyella solisilvae sp. nov., isolated from the pine and broad-leaved mixed forest soil.</title>
        <authorList>
            <person name="Gao Z."/>
            <person name="Qiu L."/>
        </authorList>
    </citation>
    <scope>NUCLEOTIDE SEQUENCE [LARGE SCALE GENOMIC DNA]</scope>
    <source>
        <strain evidence="2 3">DHG54</strain>
    </source>
</reference>
<keyword evidence="1" id="KW-0472">Membrane</keyword>
<feature type="transmembrane region" description="Helical" evidence="1">
    <location>
        <begin position="28"/>
        <end position="48"/>
    </location>
</feature>
<accession>A0A370K690</accession>